<dbReference type="GO" id="GO:0004519">
    <property type="term" value="F:endonuclease activity"/>
    <property type="evidence" value="ECO:0007669"/>
    <property type="project" value="UniProtKB-KW"/>
</dbReference>
<dbReference type="PIRSF" id="PIRSF018267">
    <property type="entry name" value="VSR_endonuc"/>
    <property type="match status" value="1"/>
</dbReference>
<organism evidence="7 8">
    <name type="scientific">Planomicrobium soli</name>
    <dbReference type="NCBI Taxonomy" id="1176648"/>
    <lineage>
        <taxon>Bacteria</taxon>
        <taxon>Bacillati</taxon>
        <taxon>Bacillota</taxon>
        <taxon>Bacilli</taxon>
        <taxon>Bacillales</taxon>
        <taxon>Caryophanaceae</taxon>
        <taxon>Planomicrobium</taxon>
    </lineage>
</organism>
<dbReference type="GO" id="GO:0006298">
    <property type="term" value="P:mismatch repair"/>
    <property type="evidence" value="ECO:0007669"/>
    <property type="project" value="UniProtKB-UniRule"/>
</dbReference>
<dbReference type="AlphaFoldDB" id="A0A2P8GQJ2"/>
<evidence type="ECO:0000256" key="4">
    <source>
        <dbReference type="ARBA" id="ARBA00022801"/>
    </source>
</evidence>
<evidence type="ECO:0000256" key="5">
    <source>
        <dbReference type="ARBA" id="ARBA00023204"/>
    </source>
</evidence>
<accession>A0A2P8GQJ2</accession>
<protein>
    <recommendedName>
        <fullName evidence="6">Very short patch repair endonuclease</fullName>
        <ecNumber evidence="6">3.1.-.-</ecNumber>
    </recommendedName>
</protein>
<gene>
    <name evidence="7" type="ORF">B0H99_10754</name>
</gene>
<evidence type="ECO:0000313" key="7">
    <source>
        <dbReference type="EMBL" id="PSL36233.1"/>
    </source>
</evidence>
<dbReference type="EC" id="3.1.-.-" evidence="6"/>
<dbReference type="Proteomes" id="UP000242682">
    <property type="component" value="Unassembled WGS sequence"/>
</dbReference>
<comment type="caution">
    <text evidence="7">The sequence shown here is derived from an EMBL/GenBank/DDBJ whole genome shotgun (WGS) entry which is preliminary data.</text>
</comment>
<name>A0A2P8GQJ2_9BACL</name>
<comment type="function">
    <text evidence="6">May nick specific sequences that contain T:G mispairs resulting from m5C-deamination.</text>
</comment>
<keyword evidence="3 6" id="KW-0227">DNA damage</keyword>
<dbReference type="Pfam" id="PF03852">
    <property type="entry name" value="Vsr"/>
    <property type="match status" value="1"/>
</dbReference>
<keyword evidence="4 6" id="KW-0378">Hydrolase</keyword>
<dbReference type="EMBL" id="PYAT01000007">
    <property type="protein sequence ID" value="PSL36233.1"/>
    <property type="molecule type" value="Genomic_DNA"/>
</dbReference>
<keyword evidence="5 6" id="KW-0234">DNA repair</keyword>
<evidence type="ECO:0000256" key="6">
    <source>
        <dbReference type="PIRNR" id="PIRNR018267"/>
    </source>
</evidence>
<proteinExistence type="inferred from homology"/>
<evidence type="ECO:0000313" key="8">
    <source>
        <dbReference type="Proteomes" id="UP000242682"/>
    </source>
</evidence>
<dbReference type="GO" id="GO:0016787">
    <property type="term" value="F:hydrolase activity"/>
    <property type="evidence" value="ECO:0007669"/>
    <property type="project" value="UniProtKB-KW"/>
</dbReference>
<dbReference type="CDD" id="cd00221">
    <property type="entry name" value="Vsr"/>
    <property type="match status" value="1"/>
</dbReference>
<dbReference type="InterPro" id="IPR011335">
    <property type="entry name" value="Restrct_endonuc-II-like"/>
</dbReference>
<evidence type="ECO:0000256" key="2">
    <source>
        <dbReference type="ARBA" id="ARBA00022759"/>
    </source>
</evidence>
<evidence type="ECO:0000256" key="3">
    <source>
        <dbReference type="ARBA" id="ARBA00022763"/>
    </source>
</evidence>
<keyword evidence="2 6" id="KW-0255">Endonuclease</keyword>
<dbReference type="RefSeq" id="WP_106533608.1">
    <property type="nucleotide sequence ID" value="NZ_PYAT01000007.1"/>
</dbReference>
<dbReference type="NCBIfam" id="TIGR00632">
    <property type="entry name" value="vsr"/>
    <property type="match status" value="1"/>
</dbReference>
<dbReference type="Gene3D" id="3.40.960.10">
    <property type="entry name" value="VSR Endonuclease"/>
    <property type="match status" value="1"/>
</dbReference>
<evidence type="ECO:0000256" key="1">
    <source>
        <dbReference type="ARBA" id="ARBA00022722"/>
    </source>
</evidence>
<dbReference type="OrthoDB" id="9801520at2"/>
<keyword evidence="1 6" id="KW-0540">Nuclease</keyword>
<keyword evidence="8" id="KW-1185">Reference proteome</keyword>
<comment type="similarity">
    <text evidence="6">Belongs to the vsr family.</text>
</comment>
<sequence length="152" mass="18239">MADIMSKEQRSKTMGAIRAQSKLENIFTKSLWSRGLRFRKNVRKLRGTPDIVIQKYKIVIFVDSCFWHGCPLHFKRPKSNQEFWDKKIARNRERDKEVDEYYIEKGWNLKRIWEHEIKANLEATADETMEFINLVKRTSRPSQVSEKKEPYS</sequence>
<reference evidence="7 8" key="1">
    <citation type="submission" date="2018-03" db="EMBL/GenBank/DDBJ databases">
        <title>Genomic Encyclopedia of Type Strains, Phase III (KMG-III): the genomes of soil and plant-associated and newly described type strains.</title>
        <authorList>
            <person name="Whitman W."/>
        </authorList>
    </citation>
    <scope>NUCLEOTIDE SEQUENCE [LARGE SCALE GENOMIC DNA]</scope>
    <source>
        <strain evidence="7 8">CGMCC 1.12259</strain>
    </source>
</reference>
<dbReference type="InterPro" id="IPR004603">
    <property type="entry name" value="DNA_mismatch_endonuc_vsr"/>
</dbReference>
<dbReference type="SUPFAM" id="SSF52980">
    <property type="entry name" value="Restriction endonuclease-like"/>
    <property type="match status" value="1"/>
</dbReference>